<proteinExistence type="inferred from homology"/>
<evidence type="ECO:0000256" key="1">
    <source>
        <dbReference type="ARBA" id="ARBA00004889"/>
    </source>
</evidence>
<comment type="caution">
    <text evidence="8">The sequence shown here is derived from an EMBL/GenBank/DDBJ whole genome shotgun (WGS) entry which is preliminary data.</text>
</comment>
<feature type="binding site" evidence="6">
    <location>
        <position position="128"/>
    </location>
    <ligand>
        <name>orotate</name>
        <dbReference type="ChEBI" id="CHEBI:30839"/>
    </ligand>
</feature>
<dbReference type="HAMAP" id="MF_01208">
    <property type="entry name" value="PyrE"/>
    <property type="match status" value="1"/>
</dbReference>
<dbReference type="Pfam" id="PF00156">
    <property type="entry name" value="Pribosyltran"/>
    <property type="match status" value="1"/>
</dbReference>
<comment type="caution">
    <text evidence="6">Lacks conserved residue(s) required for the propagation of feature annotation.</text>
</comment>
<dbReference type="AlphaFoldDB" id="A0A2H0CHA6"/>
<evidence type="ECO:0000313" key="9">
    <source>
        <dbReference type="Proteomes" id="UP000229176"/>
    </source>
</evidence>
<dbReference type="GO" id="GO:0004588">
    <property type="term" value="F:orotate phosphoribosyltransferase activity"/>
    <property type="evidence" value="ECO:0007669"/>
    <property type="project" value="UniProtKB-UniRule"/>
</dbReference>
<keyword evidence="5 6" id="KW-0665">Pyrimidine biosynthesis</keyword>
<dbReference type="InterPro" id="IPR029057">
    <property type="entry name" value="PRTase-like"/>
</dbReference>
<organism evidence="8 9">
    <name type="scientific">Candidatus Nomurabacteria bacterium CG22_combo_CG10-13_8_21_14_all_32_8</name>
    <dbReference type="NCBI Taxonomy" id="1974732"/>
    <lineage>
        <taxon>Bacteria</taxon>
        <taxon>Candidatus Nomuraibacteriota</taxon>
    </lineage>
</organism>
<comment type="subunit">
    <text evidence="6">Homodimer.</text>
</comment>
<keyword evidence="4 6" id="KW-0808">Transferase</keyword>
<sequence length="211" mass="23454">MQKSDQKVIDVLKKVGAILEGHFVGTSGKHMGTYINKDDLFPHPLEVEKVCQMFAEKNKNLDIEVIAAPALGGIVLAQCTASFLSKTLGREILTVFTEKDVNNNQIFNRGKDKYVKNKKVLILEDLTTTGGSVKKVIESVRKAGGKVIAISVMVNKNSKEVNSSLFNLPFNFLGEMEVQTYEEKECPLCKNNIPINIEVGHGRKYLENLNK</sequence>
<feature type="domain" description="Phosphoribosyltransferase" evidence="7">
    <location>
        <begin position="38"/>
        <end position="163"/>
    </location>
</feature>
<dbReference type="PANTHER" id="PTHR19278:SF9">
    <property type="entry name" value="URIDINE 5'-MONOPHOSPHATE SYNTHASE"/>
    <property type="match status" value="1"/>
</dbReference>
<dbReference type="PANTHER" id="PTHR19278">
    <property type="entry name" value="OROTATE PHOSPHORIBOSYLTRANSFERASE"/>
    <property type="match status" value="1"/>
</dbReference>
<feature type="binding site" description="in other chain" evidence="6">
    <location>
        <position position="99"/>
    </location>
    <ligand>
        <name>5-phospho-alpha-D-ribose 1-diphosphate</name>
        <dbReference type="ChEBI" id="CHEBI:58017"/>
        <note>ligand shared between dimeric partners</note>
    </ligand>
</feature>
<dbReference type="UniPathway" id="UPA00070">
    <property type="reaction ID" value="UER00119"/>
</dbReference>
<protein>
    <recommendedName>
        <fullName evidence="2 6">Orotate phosphoribosyltransferase</fullName>
        <shortName evidence="6">OPRT</shortName>
        <shortName evidence="6">OPRTase</shortName>
        <ecNumber evidence="2 6">2.4.2.10</ecNumber>
    </recommendedName>
</protein>
<dbReference type="InterPro" id="IPR023031">
    <property type="entry name" value="OPRT"/>
</dbReference>
<evidence type="ECO:0000313" key="8">
    <source>
        <dbReference type="EMBL" id="PIP69282.1"/>
    </source>
</evidence>
<comment type="similarity">
    <text evidence="6">Belongs to the purine/pyrimidine phosphoribosyltransferase family. PyrE subfamily.</text>
</comment>
<dbReference type="Proteomes" id="UP000229176">
    <property type="component" value="Unassembled WGS sequence"/>
</dbReference>
<dbReference type="GO" id="GO:0019856">
    <property type="term" value="P:pyrimidine nucleobase biosynthetic process"/>
    <property type="evidence" value="ECO:0007669"/>
    <property type="project" value="TreeGrafter"/>
</dbReference>
<keyword evidence="3 6" id="KW-0328">Glycosyltransferase</keyword>
<dbReference type="GO" id="GO:0000287">
    <property type="term" value="F:magnesium ion binding"/>
    <property type="evidence" value="ECO:0007669"/>
    <property type="project" value="UniProtKB-UniRule"/>
</dbReference>
<evidence type="ECO:0000256" key="6">
    <source>
        <dbReference type="HAMAP-Rule" id="MF_01208"/>
    </source>
</evidence>
<dbReference type="Gene3D" id="3.40.50.2020">
    <property type="match status" value="1"/>
</dbReference>
<evidence type="ECO:0000256" key="4">
    <source>
        <dbReference type="ARBA" id="ARBA00022679"/>
    </source>
</evidence>
<dbReference type="GO" id="GO:0044205">
    <property type="term" value="P:'de novo' UMP biosynthetic process"/>
    <property type="evidence" value="ECO:0007669"/>
    <property type="project" value="UniProtKB-UniRule"/>
</dbReference>
<gene>
    <name evidence="6" type="primary">pyrE</name>
    <name evidence="8" type="ORF">COW91_00100</name>
</gene>
<dbReference type="EMBL" id="PCTI01000001">
    <property type="protein sequence ID" value="PIP69282.1"/>
    <property type="molecule type" value="Genomic_DNA"/>
</dbReference>
<feature type="binding site" description="in other chain" evidence="6">
    <location>
        <begin position="124"/>
        <end position="132"/>
    </location>
    <ligand>
        <name>5-phospho-alpha-D-ribose 1-diphosphate</name>
        <dbReference type="ChEBI" id="CHEBI:58017"/>
        <note>ligand shared between dimeric partners</note>
    </ligand>
</feature>
<keyword evidence="6" id="KW-0460">Magnesium</keyword>
<dbReference type="CDD" id="cd06223">
    <property type="entry name" value="PRTases_typeI"/>
    <property type="match status" value="1"/>
</dbReference>
<evidence type="ECO:0000256" key="5">
    <source>
        <dbReference type="ARBA" id="ARBA00022975"/>
    </source>
</evidence>
<name>A0A2H0CHA6_9BACT</name>
<comment type="cofactor">
    <cofactor evidence="6">
        <name>Mg(2+)</name>
        <dbReference type="ChEBI" id="CHEBI:18420"/>
    </cofactor>
</comment>
<comment type="catalytic activity">
    <reaction evidence="6">
        <text>orotidine 5'-phosphate + diphosphate = orotate + 5-phospho-alpha-D-ribose 1-diphosphate</text>
        <dbReference type="Rhea" id="RHEA:10380"/>
        <dbReference type="ChEBI" id="CHEBI:30839"/>
        <dbReference type="ChEBI" id="CHEBI:33019"/>
        <dbReference type="ChEBI" id="CHEBI:57538"/>
        <dbReference type="ChEBI" id="CHEBI:58017"/>
        <dbReference type="EC" id="2.4.2.10"/>
    </reaction>
</comment>
<dbReference type="InterPro" id="IPR000836">
    <property type="entry name" value="PRTase_dom"/>
</dbReference>
<comment type="pathway">
    <text evidence="1 6">Pyrimidine metabolism; UMP biosynthesis via de novo pathway; UMP from orotate: step 1/2.</text>
</comment>
<evidence type="ECO:0000256" key="2">
    <source>
        <dbReference type="ARBA" id="ARBA00011971"/>
    </source>
</evidence>
<evidence type="ECO:0000259" key="7">
    <source>
        <dbReference type="Pfam" id="PF00156"/>
    </source>
</evidence>
<comment type="function">
    <text evidence="6">Catalyzes the transfer of a ribosyl phosphate group from 5-phosphoribose 1-diphosphate to orotate, leading to the formation of orotidine monophosphate (OMP).</text>
</comment>
<dbReference type="SUPFAM" id="SSF53271">
    <property type="entry name" value="PRTase-like"/>
    <property type="match status" value="1"/>
</dbReference>
<reference evidence="8 9" key="1">
    <citation type="submission" date="2017-09" db="EMBL/GenBank/DDBJ databases">
        <title>Depth-based differentiation of microbial function through sediment-hosted aquifers and enrichment of novel symbionts in the deep terrestrial subsurface.</title>
        <authorList>
            <person name="Probst A.J."/>
            <person name="Ladd B."/>
            <person name="Jarett J.K."/>
            <person name="Geller-Mcgrath D.E."/>
            <person name="Sieber C.M."/>
            <person name="Emerson J.B."/>
            <person name="Anantharaman K."/>
            <person name="Thomas B.C."/>
            <person name="Malmstrom R."/>
            <person name="Stieglmeier M."/>
            <person name="Klingl A."/>
            <person name="Woyke T."/>
            <person name="Ryan C.M."/>
            <person name="Banfield J.F."/>
        </authorList>
    </citation>
    <scope>NUCLEOTIDE SEQUENCE [LARGE SCALE GENOMIC DNA]</scope>
    <source>
        <strain evidence="8">CG22_combo_CG10-13_8_21_14_all_32_8</strain>
    </source>
</reference>
<evidence type="ECO:0000256" key="3">
    <source>
        <dbReference type="ARBA" id="ARBA00022676"/>
    </source>
</evidence>
<accession>A0A2H0CHA6</accession>
<dbReference type="EC" id="2.4.2.10" evidence="2 6"/>